<feature type="region of interest" description="Disordered" evidence="1">
    <location>
        <begin position="1"/>
        <end position="115"/>
    </location>
</feature>
<reference evidence="2 3" key="1">
    <citation type="journal article" date="2011" name="PLoS Pathog.">
        <title>Endophytic Life Strategies Decoded by Genome and Transcriptome Analyses of the Mutualistic Root Symbiont Piriformospora indica.</title>
        <authorList>
            <person name="Zuccaro A."/>
            <person name="Lahrmann U."/>
            <person name="Guldener U."/>
            <person name="Langen G."/>
            <person name="Pfiffi S."/>
            <person name="Biedenkopf D."/>
            <person name="Wong P."/>
            <person name="Samans B."/>
            <person name="Grimm C."/>
            <person name="Basiewicz M."/>
            <person name="Murat C."/>
            <person name="Martin F."/>
            <person name="Kogel K.H."/>
        </authorList>
    </citation>
    <scope>NUCLEOTIDE SEQUENCE [LARGE SCALE GENOMIC DNA]</scope>
    <source>
        <strain evidence="2 3">DSM 11827</strain>
    </source>
</reference>
<dbReference type="InParanoid" id="G4TSC5"/>
<gene>
    <name evidence="2" type="ORF">PIIN_08171</name>
</gene>
<feature type="compositionally biased region" description="Polar residues" evidence="1">
    <location>
        <begin position="83"/>
        <end position="100"/>
    </location>
</feature>
<proteinExistence type="predicted"/>
<dbReference type="AlphaFoldDB" id="G4TSC5"/>
<dbReference type="HOGENOM" id="CLU_038393_0_0_1"/>
<evidence type="ECO:0000313" key="3">
    <source>
        <dbReference type="Proteomes" id="UP000007148"/>
    </source>
</evidence>
<name>G4TSC5_SERID</name>
<evidence type="ECO:0000256" key="1">
    <source>
        <dbReference type="SAM" id="MobiDB-lite"/>
    </source>
</evidence>
<dbReference type="EMBL" id="CAFZ01000291">
    <property type="protein sequence ID" value="CCA74218.1"/>
    <property type="molecule type" value="Genomic_DNA"/>
</dbReference>
<dbReference type="Proteomes" id="UP000007148">
    <property type="component" value="Unassembled WGS sequence"/>
</dbReference>
<comment type="caution">
    <text evidence="2">The sequence shown here is derived from an EMBL/GenBank/DDBJ whole genome shotgun (WGS) entry which is preliminary data.</text>
</comment>
<feature type="compositionally biased region" description="Low complexity" evidence="1">
    <location>
        <begin position="55"/>
        <end position="70"/>
    </location>
</feature>
<evidence type="ECO:0000313" key="2">
    <source>
        <dbReference type="EMBL" id="CCA74218.1"/>
    </source>
</evidence>
<organism evidence="2 3">
    <name type="scientific">Serendipita indica (strain DSM 11827)</name>
    <name type="common">Root endophyte fungus</name>
    <name type="synonym">Piriformospora indica</name>
    <dbReference type="NCBI Taxonomy" id="1109443"/>
    <lineage>
        <taxon>Eukaryota</taxon>
        <taxon>Fungi</taxon>
        <taxon>Dikarya</taxon>
        <taxon>Basidiomycota</taxon>
        <taxon>Agaricomycotina</taxon>
        <taxon>Agaricomycetes</taxon>
        <taxon>Sebacinales</taxon>
        <taxon>Serendipitaceae</taxon>
        <taxon>Serendipita</taxon>
    </lineage>
</organism>
<accession>G4TSC5</accession>
<protein>
    <submittedName>
        <fullName evidence="2">Uncharacterized protein</fullName>
    </submittedName>
</protein>
<keyword evidence="3" id="KW-1185">Reference proteome</keyword>
<feature type="compositionally biased region" description="Low complexity" evidence="1">
    <location>
        <begin position="33"/>
        <end position="46"/>
    </location>
</feature>
<sequence>MRVHPRQPFNDITNTRRSPHNAKPVSVLPPTPIARQQTRTRQRLPPAIFPTKTASKSPKSQPRVSSSSLRASRRVSRVCKATTAASEQHTRLRSQLTLNPRNKEQTSHPPRRHSRTLRWHAKEALADLRLPFLAPSSTVTKRYMRAKGWSIDNHLSGRHASRGWALLPDDFNPLRTGSWDPPTLHHYPGEVVQPAVAVAHFTQQITDPGFSLTTFQVPMSWNILESAPWEWHPRSNDCSNNSCPNIGEELHPKLYLRDTEEDECINVPKAKRRPSASCTLRSRQEPMFINEISTVWHWQPFVGRPDMTPYHMKIDQRTANEDISPLSASLRVVKAATVPDFGEPIRVHSEDGAIPELGEIIANSIASDEIAAHWCRSSHDSSPTGGIRFCPAGQLPESAITLCAAERLHDDEDVQTVVARLAETFHPTLQRFVRQYLDTRRTPEDVMPPWMTAFGIVYDHNGLLLYTFYPYYRPEKRTPDIGIGHWAAAADQTRIRYMKIMREPIEIRSDMAHHFFALRQHAIEVCRRLRAEK</sequence>